<feature type="transmembrane region" description="Helical" evidence="1">
    <location>
        <begin position="12"/>
        <end position="30"/>
    </location>
</feature>
<evidence type="ECO:0000313" key="3">
    <source>
        <dbReference type="EMBL" id="MDP0397613.1"/>
    </source>
</evidence>
<proteinExistence type="predicted"/>
<sequence length="333" mass="37270">MAYLSWIPNGKFLGLLTIMFGIGVVIQQRSAQRHGRQWPGTYPVRCALLFLDGLVNYIFVVQFDVLRAYAVVAFIVAFLVLFSDRIQLWLAALFLAVHIGYLVYLTLQDNGGMPPPPPGPQLPEGSTDIGWWDLTLYNLQNLPQAFMINAEFPTLAVMAVALFLLGGAVYRHGVFEAGGRRLRYWLMAVGFGVALPADFTVSVLFPEYSSWGRYLFAAGVSFGLLALVTEYGVRRGGFGRTGTMMSLVGRMALTCYLLQNILGVLGQYLVFNRDFFARLNYPAAAVGAWLAISAILIVFSWLWLRTFDRGPAEILWHRAYDLIISGMRRVRSR</sequence>
<feature type="transmembrane region" description="Helical" evidence="1">
    <location>
        <begin position="152"/>
        <end position="170"/>
    </location>
</feature>
<evidence type="ECO:0000259" key="2">
    <source>
        <dbReference type="Pfam" id="PF04235"/>
    </source>
</evidence>
<reference evidence="3" key="1">
    <citation type="submission" date="2023-08" db="EMBL/GenBank/DDBJ databases">
        <title>The draft genome of Tsukamurella strandjordii strain 050030.</title>
        <authorList>
            <person name="Zhao F."/>
            <person name="Feng Y."/>
            <person name="Zong Z."/>
        </authorList>
    </citation>
    <scope>NUCLEOTIDE SEQUENCE</scope>
    <source>
        <strain evidence="3">050030</strain>
    </source>
</reference>
<feature type="transmembrane region" description="Helical" evidence="1">
    <location>
        <begin position="182"/>
        <end position="205"/>
    </location>
</feature>
<keyword evidence="1" id="KW-0472">Membrane</keyword>
<keyword evidence="1" id="KW-1133">Transmembrane helix</keyword>
<keyword evidence="4" id="KW-1185">Reference proteome</keyword>
<evidence type="ECO:0000313" key="4">
    <source>
        <dbReference type="Proteomes" id="UP001178281"/>
    </source>
</evidence>
<gene>
    <name evidence="3" type="ORF">Q7X28_06695</name>
</gene>
<feature type="transmembrane region" description="Helical" evidence="1">
    <location>
        <begin position="211"/>
        <end position="233"/>
    </location>
</feature>
<comment type="caution">
    <text evidence="3">The sequence shown here is derived from an EMBL/GenBank/DDBJ whole genome shotgun (WGS) entry which is preliminary data.</text>
</comment>
<feature type="transmembrane region" description="Helical" evidence="1">
    <location>
        <begin position="253"/>
        <end position="271"/>
    </location>
</feature>
<evidence type="ECO:0000256" key="1">
    <source>
        <dbReference type="SAM" id="Phobius"/>
    </source>
</evidence>
<feature type="domain" description="DUF418" evidence="2">
    <location>
        <begin position="170"/>
        <end position="319"/>
    </location>
</feature>
<feature type="transmembrane region" description="Helical" evidence="1">
    <location>
        <begin position="42"/>
        <end position="60"/>
    </location>
</feature>
<dbReference type="Proteomes" id="UP001178281">
    <property type="component" value="Unassembled WGS sequence"/>
</dbReference>
<dbReference type="EMBL" id="JAUTIX010000002">
    <property type="protein sequence ID" value="MDP0397613.1"/>
    <property type="molecule type" value="Genomic_DNA"/>
</dbReference>
<dbReference type="PANTHER" id="PTHR30590:SF2">
    <property type="entry name" value="INNER MEMBRANE PROTEIN"/>
    <property type="match status" value="1"/>
</dbReference>
<dbReference type="AlphaFoldDB" id="A0AA90SKW1"/>
<feature type="transmembrane region" description="Helical" evidence="1">
    <location>
        <begin position="283"/>
        <end position="304"/>
    </location>
</feature>
<dbReference type="InterPro" id="IPR007349">
    <property type="entry name" value="DUF418"/>
</dbReference>
<dbReference type="PANTHER" id="PTHR30590">
    <property type="entry name" value="INNER MEMBRANE PROTEIN"/>
    <property type="match status" value="1"/>
</dbReference>
<organism evidence="3 4">
    <name type="scientific">Tsukamurella strandjordii</name>
    <dbReference type="NCBI Taxonomy" id="147577"/>
    <lineage>
        <taxon>Bacteria</taxon>
        <taxon>Bacillati</taxon>
        <taxon>Actinomycetota</taxon>
        <taxon>Actinomycetes</taxon>
        <taxon>Mycobacteriales</taxon>
        <taxon>Tsukamurellaceae</taxon>
        <taxon>Tsukamurella</taxon>
    </lineage>
</organism>
<dbReference type="RefSeq" id="WP_305110760.1">
    <property type="nucleotide sequence ID" value="NZ_JAUTIX010000002.1"/>
</dbReference>
<feature type="transmembrane region" description="Helical" evidence="1">
    <location>
        <begin position="66"/>
        <end position="82"/>
    </location>
</feature>
<name>A0AA90SKW1_9ACTN</name>
<accession>A0AA90SKW1</accession>
<protein>
    <submittedName>
        <fullName evidence="3">DUF418 domain-containing protein</fullName>
    </submittedName>
</protein>
<dbReference type="InterPro" id="IPR052529">
    <property type="entry name" value="Bact_Transport_Assoc"/>
</dbReference>
<dbReference type="Pfam" id="PF04235">
    <property type="entry name" value="DUF418"/>
    <property type="match status" value="1"/>
</dbReference>
<keyword evidence="1" id="KW-0812">Transmembrane</keyword>
<feature type="transmembrane region" description="Helical" evidence="1">
    <location>
        <begin position="89"/>
        <end position="107"/>
    </location>
</feature>